<name>A0AAQ4EXS3_AMBAM</name>
<protein>
    <submittedName>
        <fullName evidence="2">Uncharacterized protein</fullName>
    </submittedName>
</protein>
<feature type="region of interest" description="Disordered" evidence="1">
    <location>
        <begin position="114"/>
        <end position="134"/>
    </location>
</feature>
<comment type="caution">
    <text evidence="2">The sequence shown here is derived from an EMBL/GenBank/DDBJ whole genome shotgun (WGS) entry which is preliminary data.</text>
</comment>
<evidence type="ECO:0000313" key="2">
    <source>
        <dbReference type="EMBL" id="KAK8779348.1"/>
    </source>
</evidence>
<proteinExistence type="predicted"/>
<evidence type="ECO:0000256" key="1">
    <source>
        <dbReference type="SAM" id="MobiDB-lite"/>
    </source>
</evidence>
<organism evidence="2 3">
    <name type="scientific">Amblyomma americanum</name>
    <name type="common">Lone star tick</name>
    <dbReference type="NCBI Taxonomy" id="6943"/>
    <lineage>
        <taxon>Eukaryota</taxon>
        <taxon>Metazoa</taxon>
        <taxon>Ecdysozoa</taxon>
        <taxon>Arthropoda</taxon>
        <taxon>Chelicerata</taxon>
        <taxon>Arachnida</taxon>
        <taxon>Acari</taxon>
        <taxon>Parasitiformes</taxon>
        <taxon>Ixodida</taxon>
        <taxon>Ixodoidea</taxon>
        <taxon>Ixodidae</taxon>
        <taxon>Amblyomminae</taxon>
        <taxon>Amblyomma</taxon>
    </lineage>
</organism>
<feature type="compositionally biased region" description="Basic and acidic residues" evidence="1">
    <location>
        <begin position="124"/>
        <end position="134"/>
    </location>
</feature>
<accession>A0AAQ4EXS3</accession>
<sequence length="134" mass="15109">MVNLASVAERYIRELNATRQNITSWGLSLDYFYMAKNHSEAGHPITATVENVTCLKEMDNYLDSDVLMIGSYLKLANGMYCPFNISANITLPLQKGSRFEMANVTLTLHNRTGRLIRSPNKAPPTDKDVKKIKQ</sequence>
<dbReference type="AlphaFoldDB" id="A0AAQ4EXS3"/>
<feature type="non-terminal residue" evidence="2">
    <location>
        <position position="134"/>
    </location>
</feature>
<gene>
    <name evidence="2" type="ORF">V5799_019310</name>
</gene>
<evidence type="ECO:0000313" key="3">
    <source>
        <dbReference type="Proteomes" id="UP001321473"/>
    </source>
</evidence>
<dbReference type="EMBL" id="JARKHS020009911">
    <property type="protein sequence ID" value="KAK8779348.1"/>
    <property type="molecule type" value="Genomic_DNA"/>
</dbReference>
<keyword evidence="3" id="KW-1185">Reference proteome</keyword>
<reference evidence="2 3" key="1">
    <citation type="journal article" date="2023" name="Arcadia Sci">
        <title>De novo assembly of a long-read Amblyomma americanum tick genome.</title>
        <authorList>
            <person name="Chou S."/>
            <person name="Poskanzer K.E."/>
            <person name="Rollins M."/>
            <person name="Thuy-Boun P.S."/>
        </authorList>
    </citation>
    <scope>NUCLEOTIDE SEQUENCE [LARGE SCALE GENOMIC DNA]</scope>
    <source>
        <strain evidence="2">F_SG_1</strain>
        <tissue evidence="2">Salivary glands</tissue>
    </source>
</reference>
<dbReference type="Proteomes" id="UP001321473">
    <property type="component" value="Unassembled WGS sequence"/>
</dbReference>